<organism evidence="1 2">
    <name type="scientific">Chthoniobacter flavus Ellin428</name>
    <dbReference type="NCBI Taxonomy" id="497964"/>
    <lineage>
        <taxon>Bacteria</taxon>
        <taxon>Pseudomonadati</taxon>
        <taxon>Verrucomicrobiota</taxon>
        <taxon>Spartobacteria</taxon>
        <taxon>Chthoniobacterales</taxon>
        <taxon>Chthoniobacteraceae</taxon>
        <taxon>Chthoniobacter</taxon>
    </lineage>
</organism>
<sequence length="79" mass="8857">MIEARHRYLCAARADKTKAQKSVDRELERSYVEAMNVGFKGGFALWMSLMRMGKTPEEIAQQEIARPSGPEPDALSGRS</sequence>
<name>B4D5N5_9BACT</name>
<evidence type="ECO:0000313" key="1">
    <source>
        <dbReference type="EMBL" id="EDY18440.1"/>
    </source>
</evidence>
<keyword evidence="2" id="KW-1185">Reference proteome</keyword>
<dbReference type="EMBL" id="ABVL01000013">
    <property type="protein sequence ID" value="EDY18440.1"/>
    <property type="molecule type" value="Genomic_DNA"/>
</dbReference>
<dbReference type="Proteomes" id="UP000005824">
    <property type="component" value="Unassembled WGS sequence"/>
</dbReference>
<dbReference type="AlphaFoldDB" id="B4D5N5"/>
<proteinExistence type="predicted"/>
<protein>
    <submittedName>
        <fullName evidence="1">Uncharacterized protein</fullName>
    </submittedName>
</protein>
<reference evidence="1 2" key="1">
    <citation type="journal article" date="2011" name="J. Bacteriol.">
        <title>Genome sequence of Chthoniobacter flavus Ellin428, an aerobic heterotrophic soil bacterium.</title>
        <authorList>
            <person name="Kant R."/>
            <person name="van Passel M.W."/>
            <person name="Palva A."/>
            <person name="Lucas S."/>
            <person name="Lapidus A."/>
            <person name="Glavina Del Rio T."/>
            <person name="Dalin E."/>
            <person name="Tice H."/>
            <person name="Bruce D."/>
            <person name="Goodwin L."/>
            <person name="Pitluck S."/>
            <person name="Larimer F.W."/>
            <person name="Land M.L."/>
            <person name="Hauser L."/>
            <person name="Sangwan P."/>
            <person name="de Vos W.M."/>
            <person name="Janssen P.H."/>
            <person name="Smidt H."/>
        </authorList>
    </citation>
    <scope>NUCLEOTIDE SEQUENCE [LARGE SCALE GENOMIC DNA]</scope>
    <source>
        <strain evidence="1 2">Ellin428</strain>
    </source>
</reference>
<dbReference type="RefSeq" id="WP_006981548.1">
    <property type="nucleotide sequence ID" value="NZ_ABVL01000013.1"/>
</dbReference>
<dbReference type="InParanoid" id="B4D5N5"/>
<comment type="caution">
    <text evidence="1">The sequence shown here is derived from an EMBL/GenBank/DDBJ whole genome shotgun (WGS) entry which is preliminary data.</text>
</comment>
<dbReference type="STRING" id="497964.CfE428DRAFT_4224"/>
<gene>
    <name evidence="1" type="ORF">CfE428DRAFT_4224</name>
</gene>
<accession>B4D5N5</accession>
<evidence type="ECO:0000313" key="2">
    <source>
        <dbReference type="Proteomes" id="UP000005824"/>
    </source>
</evidence>